<evidence type="ECO:0000256" key="7">
    <source>
        <dbReference type="ARBA" id="ARBA00023125"/>
    </source>
</evidence>
<dbReference type="Proteomes" id="UP000492821">
    <property type="component" value="Unassembled WGS sequence"/>
</dbReference>
<dbReference type="Pfam" id="PF00096">
    <property type="entry name" value="zf-C2H2"/>
    <property type="match status" value="2"/>
</dbReference>
<dbReference type="InterPro" id="IPR013087">
    <property type="entry name" value="Znf_C2H2_type"/>
</dbReference>
<evidence type="ECO:0000256" key="2">
    <source>
        <dbReference type="ARBA" id="ARBA00022723"/>
    </source>
</evidence>
<dbReference type="FunFam" id="3.30.160.60:FF:000064">
    <property type="entry name" value="Early growth response protein 3"/>
    <property type="match status" value="1"/>
</dbReference>
<keyword evidence="8" id="KW-0804">Transcription</keyword>
<evidence type="ECO:0000256" key="6">
    <source>
        <dbReference type="ARBA" id="ARBA00023015"/>
    </source>
</evidence>
<dbReference type="SMART" id="SM00355">
    <property type="entry name" value="ZnF_C2H2"/>
    <property type="match status" value="3"/>
</dbReference>
<keyword evidence="5" id="KW-0862">Zinc</keyword>
<keyword evidence="13" id="KW-1185">Reference proteome</keyword>
<dbReference type="PANTHER" id="PTHR23235:SF60">
    <property type="entry name" value="STRIPE, ISOFORM D"/>
    <property type="match status" value="1"/>
</dbReference>
<dbReference type="GO" id="GO:0000981">
    <property type="term" value="F:DNA-binding transcription factor activity, RNA polymerase II-specific"/>
    <property type="evidence" value="ECO:0007669"/>
    <property type="project" value="TreeGrafter"/>
</dbReference>
<dbReference type="Gene3D" id="3.30.160.60">
    <property type="entry name" value="Classic Zinc Finger"/>
    <property type="match status" value="3"/>
</dbReference>
<reference evidence="13" key="1">
    <citation type="journal article" date="2013" name="Genetics">
        <title>The draft genome and transcriptome of Panagrellus redivivus are shaped by the harsh demands of a free-living lifestyle.</title>
        <authorList>
            <person name="Srinivasan J."/>
            <person name="Dillman A.R."/>
            <person name="Macchietto M.G."/>
            <person name="Heikkinen L."/>
            <person name="Lakso M."/>
            <person name="Fracchia K.M."/>
            <person name="Antoshechkin I."/>
            <person name="Mortazavi A."/>
            <person name="Wong G."/>
            <person name="Sternberg P.W."/>
        </authorList>
    </citation>
    <scope>NUCLEOTIDE SEQUENCE [LARGE SCALE GENOMIC DNA]</scope>
    <source>
        <strain evidence="13">MT8872</strain>
    </source>
</reference>
<feature type="domain" description="C2H2-type" evidence="12">
    <location>
        <begin position="130"/>
        <end position="160"/>
    </location>
</feature>
<evidence type="ECO:0000256" key="3">
    <source>
        <dbReference type="ARBA" id="ARBA00022737"/>
    </source>
</evidence>
<dbReference type="SUPFAM" id="SSF57667">
    <property type="entry name" value="beta-beta-alpha zinc fingers"/>
    <property type="match status" value="2"/>
</dbReference>
<evidence type="ECO:0000256" key="1">
    <source>
        <dbReference type="ARBA" id="ARBA00004123"/>
    </source>
</evidence>
<keyword evidence="7" id="KW-0238">DNA-binding</keyword>
<feature type="compositionally biased region" description="Polar residues" evidence="11">
    <location>
        <begin position="96"/>
        <end position="110"/>
    </location>
</feature>
<evidence type="ECO:0000313" key="13">
    <source>
        <dbReference type="Proteomes" id="UP000492821"/>
    </source>
</evidence>
<dbReference type="GO" id="GO:0000978">
    <property type="term" value="F:RNA polymerase II cis-regulatory region sequence-specific DNA binding"/>
    <property type="evidence" value="ECO:0007669"/>
    <property type="project" value="TreeGrafter"/>
</dbReference>
<evidence type="ECO:0000256" key="10">
    <source>
        <dbReference type="PROSITE-ProRule" id="PRU00042"/>
    </source>
</evidence>
<reference evidence="14" key="2">
    <citation type="submission" date="2020-10" db="UniProtKB">
        <authorList>
            <consortium name="WormBaseParasite"/>
        </authorList>
    </citation>
    <scope>IDENTIFICATION</scope>
</reference>
<keyword evidence="6" id="KW-0805">Transcription regulation</keyword>
<evidence type="ECO:0000313" key="14">
    <source>
        <dbReference type="WBParaSite" id="Pan_g745.t1"/>
    </source>
</evidence>
<organism evidence="13 14">
    <name type="scientific">Panagrellus redivivus</name>
    <name type="common">Microworm</name>
    <dbReference type="NCBI Taxonomy" id="6233"/>
    <lineage>
        <taxon>Eukaryota</taxon>
        <taxon>Metazoa</taxon>
        <taxon>Ecdysozoa</taxon>
        <taxon>Nematoda</taxon>
        <taxon>Chromadorea</taxon>
        <taxon>Rhabditida</taxon>
        <taxon>Tylenchina</taxon>
        <taxon>Panagrolaimomorpha</taxon>
        <taxon>Panagrolaimoidea</taxon>
        <taxon>Panagrolaimidae</taxon>
        <taxon>Panagrellus</taxon>
    </lineage>
</organism>
<name>A0A7E5A0K6_PANRE</name>
<proteinExistence type="predicted"/>
<accession>A0A7E5A0K6</accession>
<feature type="region of interest" description="Disordered" evidence="11">
    <location>
        <begin position="96"/>
        <end position="120"/>
    </location>
</feature>
<dbReference type="AlphaFoldDB" id="A0A7E5A0K6"/>
<dbReference type="GO" id="GO:0005634">
    <property type="term" value="C:nucleus"/>
    <property type="evidence" value="ECO:0007669"/>
    <property type="project" value="UniProtKB-SubCell"/>
</dbReference>
<evidence type="ECO:0000256" key="11">
    <source>
        <dbReference type="SAM" id="MobiDB-lite"/>
    </source>
</evidence>
<comment type="subcellular location">
    <subcellularLocation>
        <location evidence="1">Nucleus</location>
    </subcellularLocation>
</comment>
<dbReference type="InterPro" id="IPR036236">
    <property type="entry name" value="Znf_C2H2_sf"/>
</dbReference>
<feature type="domain" description="C2H2-type" evidence="12">
    <location>
        <begin position="161"/>
        <end position="188"/>
    </location>
</feature>
<dbReference type="WBParaSite" id="Pan_g745.t1">
    <property type="protein sequence ID" value="Pan_g745.t1"/>
    <property type="gene ID" value="Pan_g745"/>
</dbReference>
<dbReference type="PROSITE" id="PS00028">
    <property type="entry name" value="ZINC_FINGER_C2H2_1"/>
    <property type="match status" value="2"/>
</dbReference>
<evidence type="ECO:0000256" key="4">
    <source>
        <dbReference type="ARBA" id="ARBA00022771"/>
    </source>
</evidence>
<evidence type="ECO:0000259" key="12">
    <source>
        <dbReference type="PROSITE" id="PS50157"/>
    </source>
</evidence>
<evidence type="ECO:0000256" key="8">
    <source>
        <dbReference type="ARBA" id="ARBA00023163"/>
    </source>
</evidence>
<keyword evidence="4 10" id="KW-0863">Zinc-finger</keyword>
<dbReference type="GO" id="GO:0008270">
    <property type="term" value="F:zinc ion binding"/>
    <property type="evidence" value="ECO:0007669"/>
    <property type="project" value="UniProtKB-KW"/>
</dbReference>
<dbReference type="PANTHER" id="PTHR23235">
    <property type="entry name" value="KRUEPPEL-LIKE TRANSCRIPTION FACTOR"/>
    <property type="match status" value="1"/>
</dbReference>
<dbReference type="PROSITE" id="PS50157">
    <property type="entry name" value="ZINC_FINGER_C2H2_2"/>
    <property type="match status" value="2"/>
</dbReference>
<evidence type="ECO:0000256" key="5">
    <source>
        <dbReference type="ARBA" id="ARBA00022833"/>
    </source>
</evidence>
<keyword evidence="9" id="KW-0539">Nucleus</keyword>
<sequence>MTTGLNPAIFKVSPLVENFITSWMSKELPQIHLEPVSGFDGGPANLESVEVAPELPTAVKTTTVPILPKLEPSDEDYKENLLLQQYVNRAYLLSRHSANSESSPPNNTKKLSAKEKRDIRAERDRELRRYECPYEGCDRRFSRSDELSRHKRNVHMATKPYQCEVCLRYFGRSDHLNTHHRTHTGEKPYGCELCGRLFNRIDMRSRHAKMCRAKYVQNNVTRFRIDEG</sequence>
<evidence type="ECO:0000256" key="9">
    <source>
        <dbReference type="ARBA" id="ARBA00023242"/>
    </source>
</evidence>
<keyword evidence="2" id="KW-0479">Metal-binding</keyword>
<protein>
    <submittedName>
        <fullName evidence="14">Zinc finger, C2H2 type</fullName>
    </submittedName>
</protein>
<keyword evidence="3" id="KW-0677">Repeat</keyword>